<keyword evidence="1" id="KW-0472">Membrane</keyword>
<keyword evidence="1" id="KW-1133">Transmembrane helix</keyword>
<evidence type="ECO:0000256" key="1">
    <source>
        <dbReference type="SAM" id="Phobius"/>
    </source>
</evidence>
<feature type="transmembrane region" description="Helical" evidence="1">
    <location>
        <begin position="76"/>
        <end position="96"/>
    </location>
</feature>
<keyword evidence="3" id="KW-1185">Reference proteome</keyword>
<dbReference type="AlphaFoldDB" id="A0A4R9B9M9"/>
<protein>
    <submittedName>
        <fullName evidence="2">DUF2269 family protein</fullName>
    </submittedName>
</protein>
<proteinExistence type="predicted"/>
<sequence>MDTLFTTLHIVAAVFIVGPMAVLPMTAMRSIRTGEAGQVSSLAKSVNLFTLLSIVVAVFGFGALAMGSGYSFTSTWVLLSIVAYAIALAINLFVVVPALRQAAEAITAGAGVAAAPDMKVAGYSRVAMGSGISSLLLVIVGVLMVLKP</sequence>
<reference evidence="2 3" key="1">
    <citation type="submission" date="2019-03" db="EMBL/GenBank/DDBJ databases">
        <title>Genomics of glacier-inhabiting Cryobacterium strains.</title>
        <authorList>
            <person name="Liu Q."/>
            <person name="Xin Y.-H."/>
        </authorList>
    </citation>
    <scope>NUCLEOTIDE SEQUENCE [LARGE SCALE GENOMIC DNA]</scope>
    <source>
        <strain evidence="2 3">Hh4</strain>
    </source>
</reference>
<feature type="transmembrane region" description="Helical" evidence="1">
    <location>
        <begin position="48"/>
        <end position="70"/>
    </location>
</feature>
<dbReference type="Proteomes" id="UP000298313">
    <property type="component" value="Unassembled WGS sequence"/>
</dbReference>
<dbReference type="Pfam" id="PF10027">
    <property type="entry name" value="DUF2269"/>
    <property type="match status" value="1"/>
</dbReference>
<dbReference type="InterPro" id="IPR018729">
    <property type="entry name" value="DUF2269_transmembrane"/>
</dbReference>
<feature type="transmembrane region" description="Helical" evidence="1">
    <location>
        <begin position="6"/>
        <end position="27"/>
    </location>
</feature>
<feature type="transmembrane region" description="Helical" evidence="1">
    <location>
        <begin position="126"/>
        <end position="146"/>
    </location>
</feature>
<accession>A0A4R9B9M9</accession>
<evidence type="ECO:0000313" key="2">
    <source>
        <dbReference type="EMBL" id="TFD78284.1"/>
    </source>
</evidence>
<dbReference type="RefSeq" id="WP_134523372.1">
    <property type="nucleotide sequence ID" value="NZ_SOHH01000061.1"/>
</dbReference>
<evidence type="ECO:0000313" key="3">
    <source>
        <dbReference type="Proteomes" id="UP000298313"/>
    </source>
</evidence>
<name>A0A4R9B9M9_9MICO</name>
<comment type="caution">
    <text evidence="2">The sequence shown here is derived from an EMBL/GenBank/DDBJ whole genome shotgun (WGS) entry which is preliminary data.</text>
</comment>
<dbReference type="EMBL" id="SOHH01000061">
    <property type="protein sequence ID" value="TFD78284.1"/>
    <property type="molecule type" value="Genomic_DNA"/>
</dbReference>
<keyword evidence="1" id="KW-0812">Transmembrane</keyword>
<organism evidence="2 3">
    <name type="scientific">Cryobacterium fucosi</name>
    <dbReference type="NCBI Taxonomy" id="1259157"/>
    <lineage>
        <taxon>Bacteria</taxon>
        <taxon>Bacillati</taxon>
        <taxon>Actinomycetota</taxon>
        <taxon>Actinomycetes</taxon>
        <taxon>Micrococcales</taxon>
        <taxon>Microbacteriaceae</taxon>
        <taxon>Cryobacterium</taxon>
    </lineage>
</organism>
<dbReference type="OrthoDB" id="5190563at2"/>
<gene>
    <name evidence="2" type="ORF">E3T48_07560</name>
</gene>